<keyword evidence="1" id="KW-0653">Protein transport</keyword>
<comment type="caution">
    <text evidence="5">The sequence shown here is derived from an EMBL/GenBank/DDBJ whole genome shotgun (WGS) entry which is preliminary data.</text>
</comment>
<evidence type="ECO:0000259" key="4">
    <source>
        <dbReference type="SMART" id="SM00503"/>
    </source>
</evidence>
<feature type="domain" description="Syntaxin N-terminal" evidence="4">
    <location>
        <begin position="31"/>
        <end position="157"/>
    </location>
</feature>
<dbReference type="SUPFAM" id="SSF47661">
    <property type="entry name" value="t-snare proteins"/>
    <property type="match status" value="1"/>
</dbReference>
<reference evidence="5" key="1">
    <citation type="submission" date="2020-07" db="EMBL/GenBank/DDBJ databases">
        <title>Ethylene signaling mediates host invasion by parasitic plants.</title>
        <authorList>
            <person name="Yoshida S."/>
        </authorList>
    </citation>
    <scope>NUCLEOTIDE SEQUENCE</scope>
    <source>
        <strain evidence="5">Okayama</strain>
    </source>
</reference>
<proteinExistence type="predicted"/>
<dbReference type="InterPro" id="IPR010989">
    <property type="entry name" value="SNARE"/>
</dbReference>
<evidence type="ECO:0000256" key="1">
    <source>
        <dbReference type="ARBA" id="ARBA00022927"/>
    </source>
</evidence>
<feature type="coiled-coil region" evidence="2">
    <location>
        <begin position="36"/>
        <end position="63"/>
    </location>
</feature>
<dbReference type="Gene3D" id="1.20.58.70">
    <property type="match status" value="1"/>
</dbReference>
<keyword evidence="1" id="KW-0813">Transport</keyword>
<keyword evidence="2" id="KW-0175">Coiled coil</keyword>
<organism evidence="5 6">
    <name type="scientific">Phtheirospermum japonicum</name>
    <dbReference type="NCBI Taxonomy" id="374723"/>
    <lineage>
        <taxon>Eukaryota</taxon>
        <taxon>Viridiplantae</taxon>
        <taxon>Streptophyta</taxon>
        <taxon>Embryophyta</taxon>
        <taxon>Tracheophyta</taxon>
        <taxon>Spermatophyta</taxon>
        <taxon>Magnoliopsida</taxon>
        <taxon>eudicotyledons</taxon>
        <taxon>Gunneridae</taxon>
        <taxon>Pentapetalae</taxon>
        <taxon>asterids</taxon>
        <taxon>lamiids</taxon>
        <taxon>Lamiales</taxon>
        <taxon>Orobanchaceae</taxon>
        <taxon>Orobanchaceae incertae sedis</taxon>
        <taxon>Phtheirospermum</taxon>
    </lineage>
</organism>
<keyword evidence="3" id="KW-0812">Transmembrane</keyword>
<dbReference type="SMART" id="SM00503">
    <property type="entry name" value="SynN"/>
    <property type="match status" value="1"/>
</dbReference>
<protein>
    <submittedName>
        <fullName evidence="5">Syntaxin-124</fullName>
    </submittedName>
</protein>
<dbReference type="EMBL" id="BMAC01000711">
    <property type="protein sequence ID" value="GFQ01825.1"/>
    <property type="molecule type" value="Genomic_DNA"/>
</dbReference>
<evidence type="ECO:0000256" key="3">
    <source>
        <dbReference type="SAM" id="Phobius"/>
    </source>
</evidence>
<dbReference type="Pfam" id="PF00804">
    <property type="entry name" value="Syntaxin"/>
    <property type="match status" value="1"/>
</dbReference>
<dbReference type="InterPro" id="IPR006011">
    <property type="entry name" value="Syntaxin_N"/>
</dbReference>
<dbReference type="GO" id="GO:0016192">
    <property type="term" value="P:vesicle-mediated transport"/>
    <property type="evidence" value="ECO:0007669"/>
    <property type="project" value="InterPro"/>
</dbReference>
<feature type="transmembrane region" description="Helical" evidence="3">
    <location>
        <begin position="284"/>
        <end position="305"/>
    </location>
</feature>
<dbReference type="GO" id="GO:0015031">
    <property type="term" value="P:protein transport"/>
    <property type="evidence" value="ECO:0007669"/>
    <property type="project" value="UniProtKB-KW"/>
</dbReference>
<name>A0A830D0A2_9LAMI</name>
<keyword evidence="3" id="KW-1133">Transmembrane helix</keyword>
<keyword evidence="3" id="KW-0472">Membrane</keyword>
<sequence length="315" mass="34315">MNHGAFDGSFKIYVDPNSKSHDDIETGHGGPGPYGMDMFAKEVDNVKEDVKNLEKLYVRIMESNEDVKVAQNAMGMRELRDEMNADLDHIMKLAKQINKKFDGLIRANAAQRRATGSGPGSSDDNARASMISELGESIQHMMRKFQGLRVQMETDHRQLIESRYFAITREKATAEAIDNLIASEVPESPLHHAMQDHGRGPVLDAVAEIQERRGAMMEVRRSLMALHQVLLGIATPVVAAVAEGQTKGGPPSPVDAYQGAGLPVAAKAGPGGLNDFEKETRNQAYIAIAVSLVIIIAVILGLLGFENMLENKVSS</sequence>
<evidence type="ECO:0000313" key="6">
    <source>
        <dbReference type="Proteomes" id="UP000653305"/>
    </source>
</evidence>
<gene>
    <name evidence="5" type="ORF">PHJA_002326400</name>
</gene>
<dbReference type="OrthoDB" id="909709at2759"/>
<keyword evidence="6" id="KW-1185">Reference proteome</keyword>
<evidence type="ECO:0000313" key="5">
    <source>
        <dbReference type="EMBL" id="GFQ01825.1"/>
    </source>
</evidence>
<dbReference type="Proteomes" id="UP000653305">
    <property type="component" value="Unassembled WGS sequence"/>
</dbReference>
<dbReference type="GO" id="GO:0016020">
    <property type="term" value="C:membrane"/>
    <property type="evidence" value="ECO:0007669"/>
    <property type="project" value="InterPro"/>
</dbReference>
<evidence type="ECO:0000256" key="2">
    <source>
        <dbReference type="SAM" id="Coils"/>
    </source>
</evidence>
<dbReference type="AlphaFoldDB" id="A0A830D0A2"/>
<accession>A0A830D0A2</accession>